<reference evidence="1 2" key="1">
    <citation type="submission" date="2018-06" db="EMBL/GenBank/DDBJ databases">
        <title>A transcriptomic atlas of mushroom development highlights an independent origin of complex multicellularity.</title>
        <authorList>
            <consortium name="DOE Joint Genome Institute"/>
            <person name="Krizsan K."/>
            <person name="Almasi E."/>
            <person name="Merenyi Z."/>
            <person name="Sahu N."/>
            <person name="Viragh M."/>
            <person name="Koszo T."/>
            <person name="Mondo S."/>
            <person name="Kiss B."/>
            <person name="Balint B."/>
            <person name="Kues U."/>
            <person name="Barry K."/>
            <person name="Hegedus J.C."/>
            <person name="Henrissat B."/>
            <person name="Johnson J."/>
            <person name="Lipzen A."/>
            <person name="Ohm R."/>
            <person name="Nagy I."/>
            <person name="Pangilinan J."/>
            <person name="Yan J."/>
            <person name="Xiong Y."/>
            <person name="Grigoriev I.V."/>
            <person name="Hibbett D.S."/>
            <person name="Nagy L.G."/>
        </authorList>
    </citation>
    <scope>NUCLEOTIDE SEQUENCE [LARGE SCALE GENOMIC DNA]</scope>
    <source>
        <strain evidence="1 2">SZMC22713</strain>
    </source>
</reference>
<name>A0A4Y7Q1F7_9AGAM</name>
<protein>
    <submittedName>
        <fullName evidence="1">Uncharacterized protein</fullName>
    </submittedName>
</protein>
<organism evidence="1 2">
    <name type="scientific">Rickenella mellea</name>
    <dbReference type="NCBI Taxonomy" id="50990"/>
    <lineage>
        <taxon>Eukaryota</taxon>
        <taxon>Fungi</taxon>
        <taxon>Dikarya</taxon>
        <taxon>Basidiomycota</taxon>
        <taxon>Agaricomycotina</taxon>
        <taxon>Agaricomycetes</taxon>
        <taxon>Hymenochaetales</taxon>
        <taxon>Rickenellaceae</taxon>
        <taxon>Rickenella</taxon>
    </lineage>
</organism>
<accession>A0A4Y7Q1F7</accession>
<sequence length="227" mass="26014">MKAVESTKPPIRIAVRLVILLDFDAVRRDARTHNLQEQLALRAGGEARLRCSSEVHTNVNTYLLCYLPVFMVTVLPLRFSSDFLVDFLVLLLYRVILGGEPLWRRHYMIEKVRDWPYSNGDTSNPITNLSSIPTPSVFRQYRIAPHTLVDPPLNLHVLFARSPRGSARLVLVDNDCLLWDPKSPLGIEARFLTNDWLPSVDHRIHRRHVAVLNVGDSISRRIIMSFS</sequence>
<dbReference type="EMBL" id="ML170183">
    <property type="protein sequence ID" value="TDL21136.1"/>
    <property type="molecule type" value="Genomic_DNA"/>
</dbReference>
<gene>
    <name evidence="1" type="ORF">BD410DRAFT_316478</name>
</gene>
<proteinExistence type="predicted"/>
<evidence type="ECO:0000313" key="2">
    <source>
        <dbReference type="Proteomes" id="UP000294933"/>
    </source>
</evidence>
<dbReference type="VEuPathDB" id="FungiDB:BD410DRAFT_316478"/>
<evidence type="ECO:0000313" key="1">
    <source>
        <dbReference type="EMBL" id="TDL21136.1"/>
    </source>
</evidence>
<dbReference type="AlphaFoldDB" id="A0A4Y7Q1F7"/>
<dbReference type="Proteomes" id="UP000294933">
    <property type="component" value="Unassembled WGS sequence"/>
</dbReference>
<keyword evidence="2" id="KW-1185">Reference proteome</keyword>